<comment type="subcellular location">
    <subcellularLocation>
        <location evidence="1">Cell membrane</location>
        <topology evidence="1">Multi-pass membrane protein</topology>
    </subcellularLocation>
</comment>
<keyword evidence="5 7" id="KW-1133">Transmembrane helix</keyword>
<feature type="transmembrane region" description="Helical" evidence="7">
    <location>
        <begin position="6"/>
        <end position="21"/>
    </location>
</feature>
<evidence type="ECO:0000256" key="3">
    <source>
        <dbReference type="ARBA" id="ARBA00022475"/>
    </source>
</evidence>
<dbReference type="InterPro" id="IPR039428">
    <property type="entry name" value="NUOK/Mnh_C1-like"/>
</dbReference>
<dbReference type="STRING" id="291169.A9E74_01012"/>
<dbReference type="AlphaFoldDB" id="A0A1E3GTN0"/>
<gene>
    <name evidence="8" type="primary">mrpC</name>
    <name evidence="8" type="ORF">A9E74_01012</name>
</gene>
<keyword evidence="9" id="KW-1185">Reference proteome</keyword>
<keyword evidence="6 7" id="KW-0472">Membrane</keyword>
<evidence type="ECO:0000256" key="6">
    <source>
        <dbReference type="ARBA" id="ARBA00023136"/>
    </source>
</evidence>
<dbReference type="NCBIfam" id="NF009302">
    <property type="entry name" value="PRK12659.1"/>
    <property type="match status" value="1"/>
</dbReference>
<dbReference type="InterPro" id="IPR050601">
    <property type="entry name" value="CPA3_antiporter_subunitC"/>
</dbReference>
<dbReference type="PANTHER" id="PTHR34583">
    <property type="entry name" value="ANTIPORTER SUBUNIT MNHC2-RELATED"/>
    <property type="match status" value="1"/>
</dbReference>
<sequence length="115" mass="12149">MESLMAYVIGILFAAAIYMMLRRSIVKLVIGLIILSNAANLLIFAVSGMTRGAPPLIPEGAAAPLGIIADPLPQALILTAIVIAFGVLAFAVVLIHRAYEVVGNDDLDQMKDTDT</sequence>
<accession>A0A1E3GTN0</accession>
<organism evidence="8 9">
    <name type="scientific">Methylophaga muralis</name>
    <dbReference type="NCBI Taxonomy" id="291169"/>
    <lineage>
        <taxon>Bacteria</taxon>
        <taxon>Pseudomonadati</taxon>
        <taxon>Pseudomonadota</taxon>
        <taxon>Gammaproteobacteria</taxon>
        <taxon>Thiotrichales</taxon>
        <taxon>Piscirickettsiaceae</taxon>
        <taxon>Methylophaga</taxon>
    </lineage>
</organism>
<dbReference type="RefSeq" id="WP_069295530.1">
    <property type="nucleotide sequence ID" value="NZ_MCRI01000007.1"/>
</dbReference>
<comment type="caution">
    <text evidence="8">The sequence shown here is derived from an EMBL/GenBank/DDBJ whole genome shotgun (WGS) entry which is preliminary data.</text>
</comment>
<dbReference type="Pfam" id="PF00420">
    <property type="entry name" value="Oxidored_q2"/>
    <property type="match status" value="1"/>
</dbReference>
<dbReference type="EMBL" id="MCRI01000007">
    <property type="protein sequence ID" value="ODN67285.1"/>
    <property type="molecule type" value="Genomic_DNA"/>
</dbReference>
<evidence type="ECO:0000256" key="4">
    <source>
        <dbReference type="ARBA" id="ARBA00022692"/>
    </source>
</evidence>
<evidence type="ECO:0000256" key="5">
    <source>
        <dbReference type="ARBA" id="ARBA00022989"/>
    </source>
</evidence>
<comment type="similarity">
    <text evidence="2">Belongs to the CPA3 antiporters (TC 2.A.63) subunit C family.</text>
</comment>
<evidence type="ECO:0000256" key="1">
    <source>
        <dbReference type="ARBA" id="ARBA00004651"/>
    </source>
</evidence>
<evidence type="ECO:0000313" key="9">
    <source>
        <dbReference type="Proteomes" id="UP000094379"/>
    </source>
</evidence>
<feature type="transmembrane region" description="Helical" evidence="7">
    <location>
        <begin position="28"/>
        <end position="49"/>
    </location>
</feature>
<dbReference type="PANTHER" id="PTHR34583:SF2">
    <property type="entry name" value="ANTIPORTER SUBUNIT MNHC2-RELATED"/>
    <property type="match status" value="1"/>
</dbReference>
<evidence type="ECO:0000256" key="7">
    <source>
        <dbReference type="SAM" id="Phobius"/>
    </source>
</evidence>
<reference evidence="8 9" key="1">
    <citation type="submission" date="2016-07" db="EMBL/GenBank/DDBJ databases">
        <title>Draft Genome Sequence of Methylophaga muralis Bur 1.</title>
        <authorList>
            <person name="Vasilenko O.V."/>
            <person name="Doronina N.V."/>
            <person name="Shmareva M.N."/>
            <person name="Tarlachkov S.V."/>
            <person name="Mustakhimov I."/>
            <person name="Trotsenko Y.A."/>
        </authorList>
    </citation>
    <scope>NUCLEOTIDE SEQUENCE [LARGE SCALE GENOMIC DNA]</scope>
    <source>
        <strain evidence="8 9">Bur 1</strain>
    </source>
</reference>
<evidence type="ECO:0000256" key="2">
    <source>
        <dbReference type="ARBA" id="ARBA00010388"/>
    </source>
</evidence>
<evidence type="ECO:0000313" key="8">
    <source>
        <dbReference type="EMBL" id="ODN67285.1"/>
    </source>
</evidence>
<dbReference type="PATRIC" id="fig|291169.3.peg.1019"/>
<keyword evidence="3" id="KW-1003">Cell membrane</keyword>
<feature type="transmembrane region" description="Helical" evidence="7">
    <location>
        <begin position="75"/>
        <end position="95"/>
    </location>
</feature>
<protein>
    <submittedName>
        <fullName evidence="8">Na(+)/H(+) antiporter subunit C</fullName>
    </submittedName>
</protein>
<keyword evidence="4 7" id="KW-0812">Transmembrane</keyword>
<dbReference type="NCBIfam" id="NF006573">
    <property type="entry name" value="PRK09094.1"/>
    <property type="match status" value="1"/>
</dbReference>
<name>A0A1E3GTN0_9GAMM</name>
<dbReference type="Gene3D" id="1.10.287.3510">
    <property type="match status" value="1"/>
</dbReference>
<dbReference type="Proteomes" id="UP000094379">
    <property type="component" value="Unassembled WGS sequence"/>
</dbReference>
<dbReference type="GO" id="GO:0005886">
    <property type="term" value="C:plasma membrane"/>
    <property type="evidence" value="ECO:0007669"/>
    <property type="project" value="UniProtKB-SubCell"/>
</dbReference>
<proteinExistence type="inferred from homology"/>